<gene>
    <name evidence="9" type="primary">lepB</name>
    <name evidence="9" type="ORF">PUP29_06880</name>
</gene>
<dbReference type="GO" id="GO:0009003">
    <property type="term" value="F:signal peptidase activity"/>
    <property type="evidence" value="ECO:0007669"/>
    <property type="project" value="UniProtKB-EC"/>
</dbReference>
<evidence type="ECO:0000256" key="3">
    <source>
        <dbReference type="ARBA" id="ARBA00009370"/>
    </source>
</evidence>
<dbReference type="RefSeq" id="WP_079546591.1">
    <property type="nucleotide sequence ID" value="NZ_CP117826.1"/>
</dbReference>
<comment type="subcellular location">
    <subcellularLocation>
        <location evidence="2">Cell membrane</location>
        <topology evidence="2">Single-pass type II membrane protein</topology>
    </subcellularLocation>
    <subcellularLocation>
        <location evidence="7">Membrane</location>
        <topology evidence="7">Single-pass type II membrane protein</topology>
    </subcellularLocation>
</comment>
<dbReference type="PANTHER" id="PTHR43390">
    <property type="entry name" value="SIGNAL PEPTIDASE I"/>
    <property type="match status" value="1"/>
</dbReference>
<dbReference type="EMBL" id="CP117826">
    <property type="protein sequence ID" value="XCC61261.1"/>
    <property type="molecule type" value="Genomic_DNA"/>
</dbReference>
<dbReference type="SUPFAM" id="SSF51306">
    <property type="entry name" value="LexA/Signal peptidase"/>
    <property type="match status" value="1"/>
</dbReference>
<evidence type="ECO:0000259" key="8">
    <source>
        <dbReference type="Pfam" id="PF10502"/>
    </source>
</evidence>
<dbReference type="InterPro" id="IPR019758">
    <property type="entry name" value="Pept_S26A_signal_pept_1_CS"/>
</dbReference>
<dbReference type="GO" id="GO:0004252">
    <property type="term" value="F:serine-type endopeptidase activity"/>
    <property type="evidence" value="ECO:0007669"/>
    <property type="project" value="InterPro"/>
</dbReference>
<dbReference type="AlphaFoldDB" id="A0AAU8A604"/>
<keyword evidence="7" id="KW-0812">Transmembrane</keyword>
<sequence>MAETGSRAAKRNEEKKKNIWGWILAVGIAVGIALLVRAFLFEIILVDGPSMEPTLYTNERLAVEKVSRYAGLPQRGDIVIVHYSDGTDNNYVKRVIGLPGETVEVRNSTVYINGEALAEDYVSAKPYEDMAPVTVPEDTIFVMGDNRANSTDSRIVGPVRQDQIVGHAFAVLYPFDKMRGLDGD</sequence>
<evidence type="ECO:0000313" key="9">
    <source>
        <dbReference type="EMBL" id="XCC61261.1"/>
    </source>
</evidence>
<dbReference type="PRINTS" id="PR00727">
    <property type="entry name" value="LEADERPTASE"/>
</dbReference>
<evidence type="ECO:0000256" key="6">
    <source>
        <dbReference type="PIRSR" id="PIRSR600223-1"/>
    </source>
</evidence>
<name>A0AAU8A604_9FIRM</name>
<dbReference type="CDD" id="cd06530">
    <property type="entry name" value="S26_SPase_I"/>
    <property type="match status" value="1"/>
</dbReference>
<dbReference type="InterPro" id="IPR036286">
    <property type="entry name" value="LexA/Signal_pep-like_sf"/>
</dbReference>
<evidence type="ECO:0000256" key="7">
    <source>
        <dbReference type="RuleBase" id="RU362042"/>
    </source>
</evidence>
<dbReference type="PROSITE" id="PS00761">
    <property type="entry name" value="SPASE_I_3"/>
    <property type="match status" value="1"/>
</dbReference>
<organism evidence="9">
    <name type="scientific">Christensenella massiliensis</name>
    <dbReference type="NCBI Taxonomy" id="1805714"/>
    <lineage>
        <taxon>Bacteria</taxon>
        <taxon>Bacillati</taxon>
        <taxon>Bacillota</taxon>
        <taxon>Clostridia</taxon>
        <taxon>Christensenellales</taxon>
        <taxon>Christensenellaceae</taxon>
        <taxon>Christensenella</taxon>
    </lineage>
</organism>
<feature type="domain" description="Peptidase S26" evidence="8">
    <location>
        <begin position="20"/>
        <end position="172"/>
    </location>
</feature>
<keyword evidence="7" id="KW-0645">Protease</keyword>
<dbReference type="PANTHER" id="PTHR43390:SF1">
    <property type="entry name" value="CHLOROPLAST PROCESSING PEPTIDASE"/>
    <property type="match status" value="1"/>
</dbReference>
<comment type="similarity">
    <text evidence="3 7">Belongs to the peptidase S26 family.</text>
</comment>
<dbReference type="NCBIfam" id="TIGR02227">
    <property type="entry name" value="sigpep_I_bact"/>
    <property type="match status" value="1"/>
</dbReference>
<evidence type="ECO:0000256" key="1">
    <source>
        <dbReference type="ARBA" id="ARBA00000677"/>
    </source>
</evidence>
<accession>A0AAU8A604</accession>
<evidence type="ECO:0000256" key="4">
    <source>
        <dbReference type="ARBA" id="ARBA00013208"/>
    </source>
</evidence>
<keyword evidence="7" id="KW-1133">Transmembrane helix</keyword>
<reference evidence="9" key="1">
    <citation type="submission" date="2023-02" db="EMBL/GenBank/DDBJ databases">
        <title>Gut commensal Christensenella minuta modulates host metabolism via a new class of secondary bile acids.</title>
        <authorList>
            <person name="Liu C."/>
        </authorList>
    </citation>
    <scope>NUCLEOTIDE SEQUENCE</scope>
    <source>
        <strain evidence="9">CA70</strain>
    </source>
</reference>
<dbReference type="InterPro" id="IPR019757">
    <property type="entry name" value="Pept_S26A_signal_pept_1_Lys-AS"/>
</dbReference>
<keyword evidence="7" id="KW-0472">Membrane</keyword>
<protein>
    <recommendedName>
        <fullName evidence="4 7">Signal peptidase I</fullName>
        <ecNumber evidence="4 7">3.4.21.89</ecNumber>
    </recommendedName>
</protein>
<evidence type="ECO:0000256" key="2">
    <source>
        <dbReference type="ARBA" id="ARBA00004401"/>
    </source>
</evidence>
<dbReference type="PROSITE" id="PS00760">
    <property type="entry name" value="SPASE_I_2"/>
    <property type="match status" value="1"/>
</dbReference>
<proteinExistence type="inferred from homology"/>
<dbReference type="Gene3D" id="2.10.109.10">
    <property type="entry name" value="Umud Fragment, subunit A"/>
    <property type="match status" value="1"/>
</dbReference>
<dbReference type="GO" id="GO:0005886">
    <property type="term" value="C:plasma membrane"/>
    <property type="evidence" value="ECO:0007669"/>
    <property type="project" value="UniProtKB-SubCell"/>
</dbReference>
<comment type="catalytic activity">
    <reaction evidence="1 7">
        <text>Cleavage of hydrophobic, N-terminal signal or leader sequences from secreted and periplasmic proteins.</text>
        <dbReference type="EC" id="3.4.21.89"/>
    </reaction>
</comment>
<feature type="active site" evidence="6">
    <location>
        <position position="50"/>
    </location>
</feature>
<feature type="transmembrane region" description="Helical" evidence="7">
    <location>
        <begin position="20"/>
        <end position="40"/>
    </location>
</feature>
<dbReference type="Pfam" id="PF10502">
    <property type="entry name" value="Peptidase_S26"/>
    <property type="match status" value="1"/>
</dbReference>
<evidence type="ECO:0000256" key="5">
    <source>
        <dbReference type="ARBA" id="ARBA00022801"/>
    </source>
</evidence>
<feature type="active site" evidence="6">
    <location>
        <position position="93"/>
    </location>
</feature>
<dbReference type="InterPro" id="IPR000223">
    <property type="entry name" value="Pept_S26A_signal_pept_1"/>
</dbReference>
<dbReference type="EC" id="3.4.21.89" evidence="4 7"/>
<dbReference type="GO" id="GO:0006465">
    <property type="term" value="P:signal peptide processing"/>
    <property type="evidence" value="ECO:0007669"/>
    <property type="project" value="InterPro"/>
</dbReference>
<dbReference type="InterPro" id="IPR019533">
    <property type="entry name" value="Peptidase_S26"/>
</dbReference>
<keyword evidence="5 7" id="KW-0378">Hydrolase</keyword>